<keyword evidence="3" id="KW-1185">Reference proteome</keyword>
<dbReference type="EMBL" id="JAVFWL010000005">
    <property type="protein sequence ID" value="KAK6755093.1"/>
    <property type="molecule type" value="Genomic_DNA"/>
</dbReference>
<keyword evidence="1" id="KW-0812">Transmembrane</keyword>
<reference evidence="2 3" key="1">
    <citation type="submission" date="2023-08" db="EMBL/GenBank/DDBJ databases">
        <title>A Necator americanus chromosomal reference genome.</title>
        <authorList>
            <person name="Ilik V."/>
            <person name="Petrzelkova K.J."/>
            <person name="Pardy F."/>
            <person name="Fuh T."/>
            <person name="Niatou-Singa F.S."/>
            <person name="Gouil Q."/>
            <person name="Baker L."/>
            <person name="Ritchie M.E."/>
            <person name="Jex A.R."/>
            <person name="Gazzola D."/>
            <person name="Li H."/>
            <person name="Toshio Fujiwara R."/>
            <person name="Zhan B."/>
            <person name="Aroian R.V."/>
            <person name="Pafco B."/>
            <person name="Schwarz E.M."/>
        </authorList>
    </citation>
    <scope>NUCLEOTIDE SEQUENCE [LARGE SCALE GENOMIC DNA]</scope>
    <source>
        <strain evidence="2 3">Aroian</strain>
        <tissue evidence="2">Whole animal</tissue>
    </source>
</reference>
<accession>A0ABR1DXY9</accession>
<proteinExistence type="predicted"/>
<dbReference type="PANTHER" id="PTHR23021">
    <property type="entry name" value="SERPENTINE RECEPTOR, CLASS T"/>
    <property type="match status" value="1"/>
</dbReference>
<evidence type="ECO:0000256" key="1">
    <source>
        <dbReference type="SAM" id="Phobius"/>
    </source>
</evidence>
<comment type="caution">
    <text evidence="2">The sequence shown here is derived from an EMBL/GenBank/DDBJ whole genome shotgun (WGS) entry which is preliminary data.</text>
</comment>
<dbReference type="Gene3D" id="1.20.1070.10">
    <property type="entry name" value="Rhodopsin 7-helix transmembrane proteins"/>
    <property type="match status" value="1"/>
</dbReference>
<evidence type="ECO:0008006" key="4">
    <source>
        <dbReference type="Google" id="ProtNLM"/>
    </source>
</evidence>
<evidence type="ECO:0000313" key="2">
    <source>
        <dbReference type="EMBL" id="KAK6755093.1"/>
    </source>
</evidence>
<dbReference type="PANTHER" id="PTHR23021:SF26">
    <property type="entry name" value="SERPENTINE RECEPTOR, CLASS T"/>
    <property type="match status" value="1"/>
</dbReference>
<dbReference type="InterPro" id="IPR019425">
    <property type="entry name" value="7TM_GPCR_serpentine_rcpt_Srt"/>
</dbReference>
<feature type="transmembrane region" description="Helical" evidence="1">
    <location>
        <begin position="284"/>
        <end position="305"/>
    </location>
</feature>
<dbReference type="Proteomes" id="UP001303046">
    <property type="component" value="Unassembled WGS sequence"/>
</dbReference>
<feature type="transmembrane region" description="Helical" evidence="1">
    <location>
        <begin position="217"/>
        <end position="239"/>
    </location>
</feature>
<organism evidence="2 3">
    <name type="scientific">Necator americanus</name>
    <name type="common">Human hookworm</name>
    <dbReference type="NCBI Taxonomy" id="51031"/>
    <lineage>
        <taxon>Eukaryota</taxon>
        <taxon>Metazoa</taxon>
        <taxon>Ecdysozoa</taxon>
        <taxon>Nematoda</taxon>
        <taxon>Chromadorea</taxon>
        <taxon>Rhabditida</taxon>
        <taxon>Rhabditina</taxon>
        <taxon>Rhabditomorpha</taxon>
        <taxon>Strongyloidea</taxon>
        <taxon>Ancylostomatidae</taxon>
        <taxon>Bunostominae</taxon>
        <taxon>Necator</taxon>
    </lineage>
</organism>
<keyword evidence="1" id="KW-0472">Membrane</keyword>
<sequence length="343" mass="39439">MDNYATKEEKVEKREKMSSKKLISAVASSSQSRRYAKALLIYMESSARTAYGVTIVVLPLLFMILYLPILLIFFVDKEFRKVSAYIIMTHIGVLDALQLLIHSYSGVLVLASVDLGEGMKKVVGAILTGLWFSGLAFTLFLTLNRFITVLLQKWFPQLTSNRLTCALFVMCYFCFIVPFVLKLLPQCNYTFDPDTFSWTYLPTDSHISIVMNKLGNYLVLAIVVLSIITYVSIFGYIGFFSQARLSKREYWITVQVSLLVLYFLFSFIYWTYLMPIFGSSVVSDFVSCLVWVVMNGIHPIIYLIFNQRLRYSFVQLFTQLRIPHETSSANRTVKVKMSSKFRP</sequence>
<keyword evidence="1" id="KW-1133">Transmembrane helix</keyword>
<dbReference type="Pfam" id="PF10321">
    <property type="entry name" value="7TM_GPCR_Srt"/>
    <property type="match status" value="1"/>
</dbReference>
<feature type="transmembrane region" description="Helical" evidence="1">
    <location>
        <begin position="163"/>
        <end position="181"/>
    </location>
</feature>
<feature type="transmembrane region" description="Helical" evidence="1">
    <location>
        <begin position="251"/>
        <end position="272"/>
    </location>
</feature>
<name>A0ABR1DXY9_NECAM</name>
<feature type="transmembrane region" description="Helical" evidence="1">
    <location>
        <begin position="82"/>
        <end position="102"/>
    </location>
</feature>
<feature type="transmembrane region" description="Helical" evidence="1">
    <location>
        <begin position="122"/>
        <end position="143"/>
    </location>
</feature>
<dbReference type="SUPFAM" id="SSF81321">
    <property type="entry name" value="Family A G protein-coupled receptor-like"/>
    <property type="match status" value="1"/>
</dbReference>
<protein>
    <recommendedName>
        <fullName evidence="4">7TM GPCR serpentine receptor class x (Srx) domain-containing protein</fullName>
    </recommendedName>
</protein>
<feature type="transmembrane region" description="Helical" evidence="1">
    <location>
        <begin position="50"/>
        <end position="75"/>
    </location>
</feature>
<evidence type="ECO:0000313" key="3">
    <source>
        <dbReference type="Proteomes" id="UP001303046"/>
    </source>
</evidence>
<gene>
    <name evidence="2" type="primary">Necator_chrV.g18628</name>
    <name evidence="2" type="ORF">RB195_013837</name>
</gene>